<gene>
    <name evidence="1" type="ORF">KRR39_21725</name>
</gene>
<reference evidence="1" key="1">
    <citation type="submission" date="2021-06" db="EMBL/GenBank/DDBJ databases">
        <title>Complete genome sequence of Nocardioides sp. G188.</title>
        <authorList>
            <person name="Im W.-T."/>
        </authorList>
    </citation>
    <scope>NUCLEOTIDE SEQUENCE</scope>
    <source>
        <strain evidence="1">G188</strain>
    </source>
</reference>
<dbReference type="EMBL" id="CP077062">
    <property type="protein sequence ID" value="QWZ07952.1"/>
    <property type="molecule type" value="Genomic_DNA"/>
</dbReference>
<evidence type="ECO:0000313" key="2">
    <source>
        <dbReference type="Proteomes" id="UP000683575"/>
    </source>
</evidence>
<name>A0A975SXW5_9ACTN</name>
<sequence>MMMTPEPFLSAEIAYRQQHLAELYGRSPRRFRVPRRRTLRLPHPRRRPLSVA</sequence>
<keyword evidence="2" id="KW-1185">Reference proteome</keyword>
<evidence type="ECO:0000313" key="1">
    <source>
        <dbReference type="EMBL" id="QWZ07952.1"/>
    </source>
</evidence>
<protein>
    <submittedName>
        <fullName evidence="1">Uncharacterized protein</fullName>
    </submittedName>
</protein>
<accession>A0A975SXW5</accession>
<dbReference type="Proteomes" id="UP000683575">
    <property type="component" value="Chromosome"/>
</dbReference>
<dbReference type="KEGG" id="nps:KRR39_21725"/>
<proteinExistence type="predicted"/>
<dbReference type="AlphaFoldDB" id="A0A975SXW5"/>
<dbReference type="RefSeq" id="WP_216939462.1">
    <property type="nucleotide sequence ID" value="NZ_CP077062.1"/>
</dbReference>
<organism evidence="1 2">
    <name type="scientific">Nocardioides panacis</name>
    <dbReference type="NCBI Taxonomy" id="2849501"/>
    <lineage>
        <taxon>Bacteria</taxon>
        <taxon>Bacillati</taxon>
        <taxon>Actinomycetota</taxon>
        <taxon>Actinomycetes</taxon>
        <taxon>Propionibacteriales</taxon>
        <taxon>Nocardioidaceae</taxon>
        <taxon>Nocardioides</taxon>
    </lineage>
</organism>